<dbReference type="STRING" id="1125725.HMPREF1325_2544"/>
<evidence type="ECO:0000313" key="3">
    <source>
        <dbReference type="Proteomes" id="UP000016412"/>
    </source>
</evidence>
<dbReference type="Pfam" id="PF13649">
    <property type="entry name" value="Methyltransf_25"/>
    <property type="match status" value="1"/>
</dbReference>
<dbReference type="AlphaFoldDB" id="U1GQY3"/>
<protein>
    <submittedName>
        <fullName evidence="2">Methyltransferase domain protein</fullName>
    </submittedName>
</protein>
<gene>
    <name evidence="2" type="ORF">HMPREF1325_2544</name>
</gene>
<sequence>MLYNERMTFIQNVTEYYDELYPVTEEQKKFYSRIQESYPTPARFLQIGCGTGALEHVLVKSGADITGIEVSKELIEIAALRRRTQLMPIRFFQLSTLDMTRFLGKNFYNVISCLNSRIVFVRDKTLVRKFFFDCKALLTEGGTLILHLYNFPRALQSGKTELRTRSSIRVKLSSTLTTGNDGAFFMSQTLETGTGKVLTVMKNEAFYPLAKDEIASFAKEAGFTDFSFYGSYAMEAFTEQSEYLVCALR</sequence>
<evidence type="ECO:0000259" key="1">
    <source>
        <dbReference type="Pfam" id="PF13649"/>
    </source>
</evidence>
<comment type="caution">
    <text evidence="2">The sequence shown here is derived from an EMBL/GenBank/DDBJ whole genome shotgun (WGS) entry which is preliminary data.</text>
</comment>
<organism evidence="2 3">
    <name type="scientific">Treponema socranskii subsp. socranskii VPI DR56BR1116 = ATCC 35536</name>
    <dbReference type="NCBI Taxonomy" id="1125725"/>
    <lineage>
        <taxon>Bacteria</taxon>
        <taxon>Pseudomonadati</taxon>
        <taxon>Spirochaetota</taxon>
        <taxon>Spirochaetia</taxon>
        <taxon>Spirochaetales</taxon>
        <taxon>Treponemataceae</taxon>
        <taxon>Treponema</taxon>
    </lineage>
</organism>
<proteinExistence type="predicted"/>
<reference evidence="2 3" key="1">
    <citation type="submission" date="2013-08" db="EMBL/GenBank/DDBJ databases">
        <authorList>
            <person name="Durkin A.S."/>
            <person name="Haft D.R."/>
            <person name="McCorrison J."/>
            <person name="Torralba M."/>
            <person name="Gillis M."/>
            <person name="Haft D.H."/>
            <person name="Methe B."/>
            <person name="Sutton G."/>
            <person name="Nelson K.E."/>
        </authorList>
    </citation>
    <scope>NUCLEOTIDE SEQUENCE [LARGE SCALE GENOMIC DNA]</scope>
    <source>
        <strain evidence="2 3">VPI DR56BR1116</strain>
    </source>
</reference>
<keyword evidence="2" id="KW-0489">Methyltransferase</keyword>
<dbReference type="Gene3D" id="2.20.25.110">
    <property type="entry name" value="S-adenosyl-L-methionine-dependent methyltransferases"/>
    <property type="match status" value="1"/>
</dbReference>
<dbReference type="GO" id="GO:0008168">
    <property type="term" value="F:methyltransferase activity"/>
    <property type="evidence" value="ECO:0007669"/>
    <property type="project" value="UniProtKB-KW"/>
</dbReference>
<evidence type="ECO:0000313" key="2">
    <source>
        <dbReference type="EMBL" id="ERF60395.1"/>
    </source>
</evidence>
<dbReference type="InterPro" id="IPR029063">
    <property type="entry name" value="SAM-dependent_MTases_sf"/>
</dbReference>
<keyword evidence="2" id="KW-0808">Transferase</keyword>
<name>U1GQY3_TRESO</name>
<dbReference type="Gene3D" id="3.40.50.150">
    <property type="entry name" value="Vaccinia Virus protein VP39"/>
    <property type="match status" value="1"/>
</dbReference>
<dbReference type="PATRIC" id="fig|1125725.3.peg.1719"/>
<dbReference type="InterPro" id="IPR041698">
    <property type="entry name" value="Methyltransf_25"/>
</dbReference>
<dbReference type="EMBL" id="AUZJ01000043">
    <property type="protein sequence ID" value="ERF60395.1"/>
    <property type="molecule type" value="Genomic_DNA"/>
</dbReference>
<dbReference type="CDD" id="cd02440">
    <property type="entry name" value="AdoMet_MTases"/>
    <property type="match status" value="1"/>
</dbReference>
<feature type="domain" description="Methyltransferase" evidence="1">
    <location>
        <begin position="45"/>
        <end position="142"/>
    </location>
</feature>
<dbReference type="GO" id="GO:0032259">
    <property type="term" value="P:methylation"/>
    <property type="evidence" value="ECO:0007669"/>
    <property type="project" value="UniProtKB-KW"/>
</dbReference>
<dbReference type="OrthoDB" id="9791837at2"/>
<accession>U1GQY3</accession>
<dbReference type="Proteomes" id="UP000016412">
    <property type="component" value="Unassembled WGS sequence"/>
</dbReference>
<dbReference type="SUPFAM" id="SSF53335">
    <property type="entry name" value="S-adenosyl-L-methionine-dependent methyltransferases"/>
    <property type="match status" value="1"/>
</dbReference>
<dbReference type="eggNOG" id="COG2226">
    <property type="taxonomic scope" value="Bacteria"/>
</dbReference>